<dbReference type="AlphaFoldDB" id="A0A135HQB4"/>
<evidence type="ECO:0000313" key="2">
    <source>
        <dbReference type="Proteomes" id="UP000070107"/>
    </source>
</evidence>
<proteinExistence type="predicted"/>
<keyword evidence="2" id="KW-1185">Reference proteome</keyword>
<reference evidence="1 2" key="1">
    <citation type="submission" date="2015-11" db="EMBL/GenBank/DDBJ databases">
        <title>Draft genome sequence of Paramesorhizobium deserti A-3-E, a strain highly resistant to diverse beta-lactam antibiotics.</title>
        <authorList>
            <person name="Lv R."/>
            <person name="Yang X."/>
            <person name="Fang N."/>
            <person name="Guo J."/>
            <person name="Luo X."/>
            <person name="Peng F."/>
            <person name="Yang R."/>
            <person name="Cui Y."/>
            <person name="Fang C."/>
            <person name="Song Y."/>
        </authorList>
    </citation>
    <scope>NUCLEOTIDE SEQUENCE [LARGE SCALE GENOMIC DNA]</scope>
    <source>
        <strain evidence="1 2">A-3-E</strain>
    </source>
</reference>
<organism evidence="1 2">
    <name type="scientific">Paramesorhizobium deserti</name>
    <dbReference type="NCBI Taxonomy" id="1494590"/>
    <lineage>
        <taxon>Bacteria</taxon>
        <taxon>Pseudomonadati</taxon>
        <taxon>Pseudomonadota</taxon>
        <taxon>Alphaproteobacteria</taxon>
        <taxon>Hyphomicrobiales</taxon>
        <taxon>Phyllobacteriaceae</taxon>
        <taxon>Paramesorhizobium</taxon>
    </lineage>
</organism>
<accession>A0A135HQB4</accession>
<comment type="caution">
    <text evidence="1">The sequence shown here is derived from an EMBL/GenBank/DDBJ whole genome shotgun (WGS) entry which is preliminary data.</text>
</comment>
<gene>
    <name evidence="1" type="ORF">ATN84_19215</name>
</gene>
<sequence>MAVEIDMYFRILFSCVAIVIFSVHTDATVRMADAQPKPSSSILIAHPKQERYVLNTAEKQRVKKGVLGWLKHPETARFRQITAVKGQRSVTVCGYVTAKNLSNTFEGHIENKGYVLFIGTLFSRGFVMTGVALGDQAKVVTRTCNEDVFE</sequence>
<protein>
    <submittedName>
        <fullName evidence="1">Uncharacterized protein</fullName>
    </submittedName>
</protein>
<dbReference type="EMBL" id="LNTU01000038">
    <property type="protein sequence ID" value="KXF75394.1"/>
    <property type="molecule type" value="Genomic_DNA"/>
</dbReference>
<name>A0A135HQB4_9HYPH</name>
<dbReference type="Proteomes" id="UP000070107">
    <property type="component" value="Unassembled WGS sequence"/>
</dbReference>
<evidence type="ECO:0000313" key="1">
    <source>
        <dbReference type="EMBL" id="KXF75394.1"/>
    </source>
</evidence>